<dbReference type="InterPro" id="IPR005899">
    <property type="entry name" value="Na_pump_deCOase"/>
</dbReference>
<keyword evidence="5 6" id="KW-0472">Membrane</keyword>
<dbReference type="Pfam" id="PF04277">
    <property type="entry name" value="OAD_gamma"/>
    <property type="match status" value="1"/>
</dbReference>
<evidence type="ECO:0000256" key="6">
    <source>
        <dbReference type="SAM" id="Phobius"/>
    </source>
</evidence>
<proteinExistence type="predicted"/>
<keyword evidence="4 6" id="KW-1133">Transmembrane helix</keyword>
<evidence type="ECO:0000256" key="3">
    <source>
        <dbReference type="ARBA" id="ARBA00022692"/>
    </source>
</evidence>
<feature type="transmembrane region" description="Helical" evidence="6">
    <location>
        <begin position="6"/>
        <end position="32"/>
    </location>
</feature>
<reference evidence="7" key="1">
    <citation type="submission" date="2021-08" db="EMBL/GenBank/DDBJ databases">
        <title>Comparative analyses of Brucepasteria parasyntrophica and Teretinema zuelzerae.</title>
        <authorList>
            <person name="Song Y."/>
            <person name="Brune A."/>
        </authorList>
    </citation>
    <scope>NUCLEOTIDE SEQUENCE</scope>
    <source>
        <strain evidence="7">DSM 1903</strain>
    </source>
</reference>
<keyword evidence="3 6" id="KW-0812">Transmembrane</keyword>
<protein>
    <submittedName>
        <fullName evidence="7">OadG family protein</fullName>
    </submittedName>
</protein>
<keyword evidence="2" id="KW-1003">Cell membrane</keyword>
<evidence type="ECO:0000256" key="1">
    <source>
        <dbReference type="ARBA" id="ARBA00004236"/>
    </source>
</evidence>
<evidence type="ECO:0000256" key="4">
    <source>
        <dbReference type="ARBA" id="ARBA00022989"/>
    </source>
</evidence>
<dbReference type="AlphaFoldDB" id="A0AAE3EJ42"/>
<dbReference type="GO" id="GO:0036376">
    <property type="term" value="P:sodium ion export across plasma membrane"/>
    <property type="evidence" value="ECO:0007669"/>
    <property type="project" value="InterPro"/>
</dbReference>
<evidence type="ECO:0000313" key="7">
    <source>
        <dbReference type="EMBL" id="MCD1655432.1"/>
    </source>
</evidence>
<evidence type="ECO:0000256" key="2">
    <source>
        <dbReference type="ARBA" id="ARBA00022475"/>
    </source>
</evidence>
<dbReference type="EMBL" id="JAINWA010000003">
    <property type="protein sequence ID" value="MCD1655432.1"/>
    <property type="molecule type" value="Genomic_DNA"/>
</dbReference>
<evidence type="ECO:0000313" key="8">
    <source>
        <dbReference type="Proteomes" id="UP001198163"/>
    </source>
</evidence>
<organism evidence="7 8">
    <name type="scientific">Teretinema zuelzerae</name>
    <dbReference type="NCBI Taxonomy" id="156"/>
    <lineage>
        <taxon>Bacteria</taxon>
        <taxon>Pseudomonadati</taxon>
        <taxon>Spirochaetota</taxon>
        <taxon>Spirochaetia</taxon>
        <taxon>Spirochaetales</taxon>
        <taxon>Treponemataceae</taxon>
        <taxon>Teretinema</taxon>
    </lineage>
</organism>
<dbReference type="Proteomes" id="UP001198163">
    <property type="component" value="Unassembled WGS sequence"/>
</dbReference>
<dbReference type="RefSeq" id="WP_230756603.1">
    <property type="nucleotide sequence ID" value="NZ_JAINWA010000003.1"/>
</dbReference>
<dbReference type="GO" id="GO:0005886">
    <property type="term" value="C:plasma membrane"/>
    <property type="evidence" value="ECO:0007669"/>
    <property type="project" value="UniProtKB-SubCell"/>
</dbReference>
<dbReference type="GO" id="GO:0015081">
    <property type="term" value="F:sodium ion transmembrane transporter activity"/>
    <property type="evidence" value="ECO:0007669"/>
    <property type="project" value="InterPro"/>
</dbReference>
<accession>A0AAE3EJ42</accession>
<evidence type="ECO:0000256" key="5">
    <source>
        <dbReference type="ARBA" id="ARBA00023136"/>
    </source>
</evidence>
<keyword evidence="8" id="KW-1185">Reference proteome</keyword>
<sequence>MAQIEQGLILLAVGMAVLFIFMGLMIVILHYFQKIAARFSPKD</sequence>
<gene>
    <name evidence="7" type="ORF">K7J14_12075</name>
</gene>
<comment type="caution">
    <text evidence="7">The sequence shown here is derived from an EMBL/GenBank/DDBJ whole genome shotgun (WGS) entry which is preliminary data.</text>
</comment>
<comment type="subcellular location">
    <subcellularLocation>
        <location evidence="1">Cell membrane</location>
    </subcellularLocation>
</comment>
<name>A0AAE3EJ42_9SPIR</name>